<feature type="transmembrane region" description="Helical" evidence="1">
    <location>
        <begin position="21"/>
        <end position="39"/>
    </location>
</feature>
<organism evidence="2 3">
    <name type="scientific">Occultella glacieicola</name>
    <dbReference type="NCBI Taxonomy" id="2518684"/>
    <lineage>
        <taxon>Bacteria</taxon>
        <taxon>Bacillati</taxon>
        <taxon>Actinomycetota</taxon>
        <taxon>Actinomycetes</taxon>
        <taxon>Micrococcales</taxon>
        <taxon>Ruaniaceae</taxon>
        <taxon>Occultella</taxon>
    </lineage>
</organism>
<dbReference type="EMBL" id="SMNA01000006">
    <property type="protein sequence ID" value="TDE92781.1"/>
    <property type="molecule type" value="Genomic_DNA"/>
</dbReference>
<proteinExistence type="predicted"/>
<keyword evidence="1" id="KW-1133">Transmembrane helix</keyword>
<evidence type="ECO:0000256" key="1">
    <source>
        <dbReference type="SAM" id="Phobius"/>
    </source>
</evidence>
<name>A0ABY2E2H7_9MICO</name>
<evidence type="ECO:0000313" key="2">
    <source>
        <dbReference type="EMBL" id="TDE92781.1"/>
    </source>
</evidence>
<dbReference type="Proteomes" id="UP000504882">
    <property type="component" value="Unassembled WGS sequence"/>
</dbReference>
<protein>
    <submittedName>
        <fullName evidence="2">Uncharacterized protein</fullName>
    </submittedName>
</protein>
<evidence type="ECO:0000313" key="3">
    <source>
        <dbReference type="Proteomes" id="UP000504882"/>
    </source>
</evidence>
<keyword evidence="1" id="KW-0812">Transmembrane</keyword>
<gene>
    <name evidence="2" type="ORF">EXU48_14815</name>
</gene>
<feature type="transmembrane region" description="Helical" evidence="1">
    <location>
        <begin position="116"/>
        <end position="137"/>
    </location>
</feature>
<dbReference type="RefSeq" id="WP_133108411.1">
    <property type="nucleotide sequence ID" value="NZ_SMNA01000006.1"/>
</dbReference>
<comment type="caution">
    <text evidence="2">The sequence shown here is derived from an EMBL/GenBank/DDBJ whole genome shotgun (WGS) entry which is preliminary data.</text>
</comment>
<reference evidence="2 3" key="1">
    <citation type="submission" date="2019-03" db="EMBL/GenBank/DDBJ databases">
        <title>Genomic features of bacteria from cold environments.</title>
        <authorList>
            <person name="Shen L."/>
        </authorList>
    </citation>
    <scope>NUCLEOTIDE SEQUENCE [LARGE SCALE GENOMIC DNA]</scope>
    <source>
        <strain evidence="3">T3246-1</strain>
    </source>
</reference>
<keyword evidence="1" id="KW-0472">Membrane</keyword>
<feature type="transmembrane region" description="Helical" evidence="1">
    <location>
        <begin position="90"/>
        <end position="110"/>
    </location>
</feature>
<keyword evidence="3" id="KW-1185">Reference proteome</keyword>
<sequence length="169" mass="18058">MDHTDEHRTDAARVPIFTEEGVYGVILVAGMIVVGNSYYTTAWEVFVAVVATVVVFWAAHVYAGTVAHHGFEGGREVTLGQAFRISLRRALGLLVAALIPASILLLGATRVVPDGVAIWLAMWVGVAVLALIGYLAFRRRGSSVWICLLGSLTTAAFGLVMIVLKAAIH</sequence>
<feature type="transmembrane region" description="Helical" evidence="1">
    <location>
        <begin position="144"/>
        <end position="168"/>
    </location>
</feature>
<accession>A0ABY2E2H7</accession>
<feature type="transmembrane region" description="Helical" evidence="1">
    <location>
        <begin position="45"/>
        <end position="69"/>
    </location>
</feature>